<dbReference type="EMBL" id="WHUW01000020">
    <property type="protein sequence ID" value="KAF8436815.1"/>
    <property type="molecule type" value="Genomic_DNA"/>
</dbReference>
<dbReference type="Proteomes" id="UP001194468">
    <property type="component" value="Unassembled WGS sequence"/>
</dbReference>
<name>A0AAD4GDF1_BOLED</name>
<keyword evidence="2" id="KW-1185">Reference proteome</keyword>
<sequence length="154" mass="18021">MLSVDASGKMIRFAKPIFAERVRLLQTSLRDTTFNYSGQDKPLRLSPGVRYYEDVVNPTEANEEDLEDTVDDETNNWPVEQKYKDALNKIKHTHRVLPLRVYKDNEYVEPRKVNSLLRNSVVEVLFSVHHTYLKNQVPAHDTFRANIEQIIIHK</sequence>
<proteinExistence type="predicted"/>
<accession>A0AAD4GDF1</accession>
<reference evidence="1" key="1">
    <citation type="submission" date="2019-10" db="EMBL/GenBank/DDBJ databases">
        <authorList>
            <consortium name="DOE Joint Genome Institute"/>
            <person name="Kuo A."/>
            <person name="Miyauchi S."/>
            <person name="Kiss E."/>
            <person name="Drula E."/>
            <person name="Kohler A."/>
            <person name="Sanchez-Garcia M."/>
            <person name="Andreopoulos B."/>
            <person name="Barry K.W."/>
            <person name="Bonito G."/>
            <person name="Buee M."/>
            <person name="Carver A."/>
            <person name="Chen C."/>
            <person name="Cichocki N."/>
            <person name="Clum A."/>
            <person name="Culley D."/>
            <person name="Crous P.W."/>
            <person name="Fauchery L."/>
            <person name="Girlanda M."/>
            <person name="Hayes R."/>
            <person name="Keri Z."/>
            <person name="LaButti K."/>
            <person name="Lipzen A."/>
            <person name="Lombard V."/>
            <person name="Magnuson J."/>
            <person name="Maillard F."/>
            <person name="Morin E."/>
            <person name="Murat C."/>
            <person name="Nolan M."/>
            <person name="Ohm R."/>
            <person name="Pangilinan J."/>
            <person name="Pereira M."/>
            <person name="Perotto S."/>
            <person name="Peter M."/>
            <person name="Riley R."/>
            <person name="Sitrit Y."/>
            <person name="Stielow B."/>
            <person name="Szollosi G."/>
            <person name="Zifcakova L."/>
            <person name="Stursova M."/>
            <person name="Spatafora J.W."/>
            <person name="Tedersoo L."/>
            <person name="Vaario L.-M."/>
            <person name="Yamada A."/>
            <person name="Yan M."/>
            <person name="Wang P."/>
            <person name="Xu J."/>
            <person name="Bruns T."/>
            <person name="Baldrian P."/>
            <person name="Vilgalys R."/>
            <person name="Henrissat B."/>
            <person name="Grigoriev I.V."/>
            <person name="Hibbett D."/>
            <person name="Nagy L.G."/>
            <person name="Martin F.M."/>
        </authorList>
    </citation>
    <scope>NUCLEOTIDE SEQUENCE</scope>
    <source>
        <strain evidence="1">BED1</strain>
    </source>
</reference>
<protein>
    <submittedName>
        <fullName evidence="1">Uncharacterized protein</fullName>
    </submittedName>
</protein>
<comment type="caution">
    <text evidence="1">The sequence shown here is derived from an EMBL/GenBank/DDBJ whole genome shotgun (WGS) entry which is preliminary data.</text>
</comment>
<reference evidence="1" key="2">
    <citation type="journal article" date="2020" name="Nat. Commun.">
        <title>Large-scale genome sequencing of mycorrhizal fungi provides insights into the early evolution of symbiotic traits.</title>
        <authorList>
            <person name="Miyauchi S."/>
            <person name="Kiss E."/>
            <person name="Kuo A."/>
            <person name="Drula E."/>
            <person name="Kohler A."/>
            <person name="Sanchez-Garcia M."/>
            <person name="Morin E."/>
            <person name="Andreopoulos B."/>
            <person name="Barry K.W."/>
            <person name="Bonito G."/>
            <person name="Buee M."/>
            <person name="Carver A."/>
            <person name="Chen C."/>
            <person name="Cichocki N."/>
            <person name="Clum A."/>
            <person name="Culley D."/>
            <person name="Crous P.W."/>
            <person name="Fauchery L."/>
            <person name="Girlanda M."/>
            <person name="Hayes R.D."/>
            <person name="Keri Z."/>
            <person name="LaButti K."/>
            <person name="Lipzen A."/>
            <person name="Lombard V."/>
            <person name="Magnuson J."/>
            <person name="Maillard F."/>
            <person name="Murat C."/>
            <person name="Nolan M."/>
            <person name="Ohm R.A."/>
            <person name="Pangilinan J."/>
            <person name="Pereira M.F."/>
            <person name="Perotto S."/>
            <person name="Peter M."/>
            <person name="Pfister S."/>
            <person name="Riley R."/>
            <person name="Sitrit Y."/>
            <person name="Stielow J.B."/>
            <person name="Szollosi G."/>
            <person name="Zifcakova L."/>
            <person name="Stursova M."/>
            <person name="Spatafora J.W."/>
            <person name="Tedersoo L."/>
            <person name="Vaario L.M."/>
            <person name="Yamada A."/>
            <person name="Yan M."/>
            <person name="Wang P."/>
            <person name="Xu J."/>
            <person name="Bruns T."/>
            <person name="Baldrian P."/>
            <person name="Vilgalys R."/>
            <person name="Dunand C."/>
            <person name="Henrissat B."/>
            <person name="Grigoriev I.V."/>
            <person name="Hibbett D."/>
            <person name="Nagy L.G."/>
            <person name="Martin F.M."/>
        </authorList>
    </citation>
    <scope>NUCLEOTIDE SEQUENCE</scope>
    <source>
        <strain evidence="1">BED1</strain>
    </source>
</reference>
<dbReference type="AlphaFoldDB" id="A0AAD4GDF1"/>
<gene>
    <name evidence="1" type="ORF">L210DRAFT_790655</name>
</gene>
<organism evidence="1 2">
    <name type="scientific">Boletus edulis BED1</name>
    <dbReference type="NCBI Taxonomy" id="1328754"/>
    <lineage>
        <taxon>Eukaryota</taxon>
        <taxon>Fungi</taxon>
        <taxon>Dikarya</taxon>
        <taxon>Basidiomycota</taxon>
        <taxon>Agaricomycotina</taxon>
        <taxon>Agaricomycetes</taxon>
        <taxon>Agaricomycetidae</taxon>
        <taxon>Boletales</taxon>
        <taxon>Boletineae</taxon>
        <taxon>Boletaceae</taxon>
        <taxon>Boletoideae</taxon>
        <taxon>Boletus</taxon>
    </lineage>
</organism>
<evidence type="ECO:0000313" key="1">
    <source>
        <dbReference type="EMBL" id="KAF8436815.1"/>
    </source>
</evidence>
<feature type="non-terminal residue" evidence="1">
    <location>
        <position position="154"/>
    </location>
</feature>
<evidence type="ECO:0000313" key="2">
    <source>
        <dbReference type="Proteomes" id="UP001194468"/>
    </source>
</evidence>